<feature type="transmembrane region" description="Helical" evidence="2">
    <location>
        <begin position="194"/>
        <end position="215"/>
    </location>
</feature>
<feature type="compositionally biased region" description="Low complexity" evidence="1">
    <location>
        <begin position="531"/>
        <end position="546"/>
    </location>
</feature>
<keyword evidence="2" id="KW-0812">Transmembrane</keyword>
<dbReference type="Pfam" id="PF03929">
    <property type="entry name" value="PepSY_TM"/>
    <property type="match status" value="1"/>
</dbReference>
<keyword evidence="2" id="KW-1133">Transmembrane helix</keyword>
<dbReference type="AlphaFoldDB" id="A0A7G5EM57"/>
<dbReference type="EMBL" id="CP058554">
    <property type="protein sequence ID" value="QMV75082.1"/>
    <property type="molecule type" value="Genomic_DNA"/>
</dbReference>
<dbReference type="PANTHER" id="PTHR34219">
    <property type="entry name" value="IRON-REGULATED INNER MEMBRANE PROTEIN-RELATED"/>
    <property type="match status" value="1"/>
</dbReference>
<dbReference type="InterPro" id="IPR005625">
    <property type="entry name" value="PepSY-ass_TM"/>
</dbReference>
<feature type="transmembrane region" description="Helical" evidence="2">
    <location>
        <begin position="469"/>
        <end position="491"/>
    </location>
</feature>
<evidence type="ECO:0000313" key="3">
    <source>
        <dbReference type="EMBL" id="QMV75082.1"/>
    </source>
</evidence>
<feature type="transmembrane region" description="Helical" evidence="2">
    <location>
        <begin position="148"/>
        <end position="173"/>
    </location>
</feature>
<protein>
    <submittedName>
        <fullName evidence="3">PepSY domain-containing protein</fullName>
    </submittedName>
</protein>
<keyword evidence="2" id="KW-0472">Membrane</keyword>
<dbReference type="Proteomes" id="UP000515240">
    <property type="component" value="Chromosome"/>
</dbReference>
<keyword evidence="4" id="KW-1185">Reference proteome</keyword>
<name>A0A7G5EM57_9BURK</name>
<dbReference type="RefSeq" id="WP_182325289.1">
    <property type="nucleotide sequence ID" value="NZ_CP058554.1"/>
</dbReference>
<accession>A0A7G5EM57</accession>
<feature type="transmembrane region" description="Helical" evidence="2">
    <location>
        <begin position="404"/>
        <end position="425"/>
    </location>
</feature>
<feature type="region of interest" description="Disordered" evidence="1">
    <location>
        <begin position="526"/>
        <end position="546"/>
    </location>
</feature>
<evidence type="ECO:0000313" key="4">
    <source>
        <dbReference type="Proteomes" id="UP000515240"/>
    </source>
</evidence>
<feature type="transmembrane region" description="Helical" evidence="2">
    <location>
        <begin position="437"/>
        <end position="457"/>
    </location>
</feature>
<dbReference type="KEGG" id="cpis:HS961_20785"/>
<dbReference type="PANTHER" id="PTHR34219:SF4">
    <property type="entry name" value="PEPSY DOMAIN-CONTAINING PROTEIN"/>
    <property type="match status" value="1"/>
</dbReference>
<feature type="transmembrane region" description="Helical" evidence="2">
    <location>
        <begin position="12"/>
        <end position="36"/>
    </location>
</feature>
<feature type="transmembrane region" description="Helical" evidence="2">
    <location>
        <begin position="361"/>
        <end position="383"/>
    </location>
</feature>
<organism evidence="3 4">
    <name type="scientific">Comamonas piscis</name>
    <dbReference type="NCBI Taxonomy" id="1562974"/>
    <lineage>
        <taxon>Bacteria</taxon>
        <taxon>Pseudomonadati</taxon>
        <taxon>Pseudomonadota</taxon>
        <taxon>Betaproteobacteria</taxon>
        <taxon>Burkholderiales</taxon>
        <taxon>Comamonadaceae</taxon>
        <taxon>Comamonas</taxon>
    </lineage>
</organism>
<evidence type="ECO:0000256" key="1">
    <source>
        <dbReference type="SAM" id="MobiDB-lite"/>
    </source>
</evidence>
<reference evidence="3 4" key="1">
    <citation type="journal article" date="2020" name="G3 (Bethesda)">
        <title>CeMbio - The Caenorhabditis elegans Microbiome Resource.</title>
        <authorList>
            <person name="Dirksen P."/>
            <person name="Assie A."/>
            <person name="Zimmermann J."/>
            <person name="Zhang F."/>
            <person name="Tietje A.M."/>
            <person name="Marsh S.A."/>
            <person name="Felix M.A."/>
            <person name="Shapira M."/>
            <person name="Kaleta C."/>
            <person name="Schulenburg H."/>
            <person name="Samuel B."/>
        </authorList>
    </citation>
    <scope>NUCLEOTIDE SEQUENCE [LARGE SCALE GENOMIC DNA]</scope>
    <source>
        <strain evidence="3 4">BIGb0172</strain>
    </source>
</reference>
<gene>
    <name evidence="3" type="ORF">HS961_20785</name>
</gene>
<sequence>MKNGFRQSMAWLHTWCGLLCGWLLCAIMLTGTLSVFREPITRWMQDRPSVEAAQAPAQDGLHALDHALGQAMRHLAEQAPQARFWRIELPAQPGDAMRLVWRSGSSNHLASLHPATGALLPGDQGRTTEGGRHFMTFHYLLHAGMPGYWLVGWVSMCMLIGLVSGVVVHRRIFQDFFTFRPGKGQRSWLDAHNATAVYTLPFLLMIVYTGLFIFYTSYMPWPMRAAYGTQASAYQRFQAELLHQAAEPADRPRTGIAANLVPLGPLLQQAQTLLGQPARIMVVEQPGDLHMTVRVIGRVDEDSQAAQGIHHPAGSVAFDGVTGAVLQIQHPSQHARSATEQVHGVMESLHYARFGGWPMRWLYFFSGLLGTLMVATGTVLFSVKRLQKSAQEFGQATPAVYRAIEAMNVASVAGIAVACIAFFYANRLLPVELPGRAQWEIRCFLWLWLASLVHAALRPPRLAWVEQLATAAALCLLLPLLNLLTTGQFGLHYALQGDGQRSSVEAVAIGLGLLLAAAAWRTQRSSRASGSPLRPRPATRTASPAP</sequence>
<evidence type="ECO:0000256" key="2">
    <source>
        <dbReference type="SAM" id="Phobius"/>
    </source>
</evidence>
<proteinExistence type="predicted"/>